<sequence>MKKLWKNLPFLWIVLGIVISCASYYGYYLLLQANDHAEQMTHPIEINQSNRDEQKKKLQKATYCPRQIKPVTPAAYAKAQLRYNEIVNQWGVGALYIPSADIHSKILAGIDNQNLMVGVGTYYQDQHLGKSNYVLLAHNLVQGGGSLKNLPKTTLHQVFYLTDFTNVYEYVAIKNDVVDQSRGDLMAIPTDDQTSIVTLIRCEGGLNTSNRAVVQGEFLKEYPASEASKEVKLGLGLIEENWINDEKNSFQQSSHTSEESPIRIRLSPGETSNEPIYSPFQVTCIYLFTLLNEVPVVIGIGYLIGLLALTHIATQKQYEF</sequence>
<dbReference type="EMBL" id="RYZS01000001">
    <property type="protein sequence ID" value="RVU95755.1"/>
    <property type="molecule type" value="Genomic_DNA"/>
</dbReference>
<protein>
    <submittedName>
        <fullName evidence="1">Class A sortase</fullName>
    </submittedName>
</protein>
<dbReference type="CDD" id="cd06165">
    <property type="entry name" value="Sortase_A"/>
    <property type="match status" value="1"/>
</dbReference>
<comment type="caution">
    <text evidence="1">The sequence shown here is derived from an EMBL/GenBank/DDBJ whole genome shotgun (WGS) entry which is preliminary data.</text>
</comment>
<dbReference type="Pfam" id="PF04203">
    <property type="entry name" value="Sortase"/>
    <property type="match status" value="1"/>
</dbReference>
<dbReference type="Gene3D" id="2.40.260.10">
    <property type="entry name" value="Sortase"/>
    <property type="match status" value="1"/>
</dbReference>
<proteinExistence type="predicted"/>
<dbReference type="AlphaFoldDB" id="A0A437UQ51"/>
<dbReference type="SUPFAM" id="SSF63817">
    <property type="entry name" value="Sortase"/>
    <property type="match status" value="1"/>
</dbReference>
<dbReference type="InterPro" id="IPR042007">
    <property type="entry name" value="Sortase_A"/>
</dbReference>
<dbReference type="RefSeq" id="WP_049219950.1">
    <property type="nucleotide sequence ID" value="NZ_CAAKNX010000181.1"/>
</dbReference>
<dbReference type="PROSITE" id="PS51257">
    <property type="entry name" value="PROKAR_LIPOPROTEIN"/>
    <property type="match status" value="1"/>
</dbReference>
<dbReference type="InterPro" id="IPR023365">
    <property type="entry name" value="Sortase_dom-sf"/>
</dbReference>
<evidence type="ECO:0000313" key="1">
    <source>
        <dbReference type="EMBL" id="RVU95755.1"/>
    </source>
</evidence>
<evidence type="ECO:0000313" key="2">
    <source>
        <dbReference type="Proteomes" id="UP000288388"/>
    </source>
</evidence>
<gene>
    <name evidence="1" type="ORF">EK398_13365</name>
</gene>
<name>A0A437UQ51_ENTAV</name>
<accession>A0A437UQ51</accession>
<dbReference type="InterPro" id="IPR005754">
    <property type="entry name" value="Sortase"/>
</dbReference>
<organism evidence="1 2">
    <name type="scientific">Enterococcus avium</name>
    <name type="common">Streptococcus avium</name>
    <dbReference type="NCBI Taxonomy" id="33945"/>
    <lineage>
        <taxon>Bacteria</taxon>
        <taxon>Bacillati</taxon>
        <taxon>Bacillota</taxon>
        <taxon>Bacilli</taxon>
        <taxon>Lactobacillales</taxon>
        <taxon>Enterococcaceae</taxon>
        <taxon>Enterococcus</taxon>
    </lineage>
</organism>
<dbReference type="Proteomes" id="UP000288388">
    <property type="component" value="Unassembled WGS sequence"/>
</dbReference>
<reference evidence="1 2" key="1">
    <citation type="submission" date="2018-12" db="EMBL/GenBank/DDBJ databases">
        <title>A novel vanA-carrying plasmid in a clinical isolate of Enterococcus avium.</title>
        <authorList>
            <person name="Bernasconi O.J."/>
            <person name="Luzzaro F."/>
            <person name="Endimiani A."/>
        </authorList>
    </citation>
    <scope>NUCLEOTIDE SEQUENCE [LARGE SCALE GENOMIC DNA]</scope>
    <source>
        <strain evidence="1 2">LC0559/18</strain>
    </source>
</reference>